<dbReference type="InterPro" id="IPR016181">
    <property type="entry name" value="Acyl_CoA_acyltransferase"/>
</dbReference>
<reference evidence="2" key="1">
    <citation type="submission" date="2020-08" db="EMBL/GenBank/DDBJ databases">
        <title>Novel species isolated from subtropical streams in China.</title>
        <authorList>
            <person name="Lu H."/>
        </authorList>
    </citation>
    <scope>NUCLEOTIDE SEQUENCE</scope>
    <source>
        <strain evidence="2">KACC 12607</strain>
    </source>
</reference>
<comment type="caution">
    <text evidence="2">The sequence shown here is derived from an EMBL/GenBank/DDBJ whole genome shotgun (WGS) entry which is preliminary data.</text>
</comment>
<evidence type="ECO:0000313" key="3">
    <source>
        <dbReference type="Proteomes" id="UP000634011"/>
    </source>
</evidence>
<proteinExistence type="predicted"/>
<keyword evidence="3" id="KW-1185">Reference proteome</keyword>
<evidence type="ECO:0000313" key="2">
    <source>
        <dbReference type="EMBL" id="MBC3862322.1"/>
    </source>
</evidence>
<dbReference type="Pfam" id="PF13480">
    <property type="entry name" value="Acetyltransf_6"/>
    <property type="match status" value="1"/>
</dbReference>
<feature type="domain" description="BioF2-like acetyltransferase" evidence="1">
    <location>
        <begin position="156"/>
        <end position="299"/>
    </location>
</feature>
<protein>
    <submittedName>
        <fullName evidence="2">GNAT family N-acetyltransferase</fullName>
    </submittedName>
</protein>
<dbReference type="AlphaFoldDB" id="A0A923HIH8"/>
<dbReference type="SUPFAM" id="SSF55729">
    <property type="entry name" value="Acyl-CoA N-acyltransferases (Nat)"/>
    <property type="match status" value="1"/>
</dbReference>
<name>A0A923HIH8_9BURK</name>
<dbReference type="InterPro" id="IPR038740">
    <property type="entry name" value="BioF2-like_GNAT_dom"/>
</dbReference>
<evidence type="ECO:0000259" key="1">
    <source>
        <dbReference type="Pfam" id="PF13480"/>
    </source>
</evidence>
<dbReference type="RefSeq" id="WP_186912241.1">
    <property type="nucleotide sequence ID" value="NZ_JACOFV010000007.1"/>
</dbReference>
<sequence>MKFSLISGGELDAGLHNAWLQMLNNSEILQSPYYHPQYTAIIGAARTDTRILVIEDAGEVIGFFPHHKKNNVLAEVIGGGLTDYQGPITSTNHRLPLKQMLAAMNVRYMGFNHMPTDRTEFAAYAWHHSRSLTLNLEGGFNVYVQRLTEKRDASLFKKIETNERKLSKKFGPLRFHFDARDPAEFAALLAGKSDQFIRTLGVEHDIFAVPWIRAVIEEISQQKQAGFSGVLSTLYAGDTLIAAHFGMRSSGVLHYWFPWYATAYSEFSPGLILLAGCAREAPATGITCIDLGRGEQPYKLRFATGQIDLCEGAISSPMLIAKAKSTYFALRSDLKNSLLGNYLRNFKRAKKER</sequence>
<gene>
    <name evidence="2" type="ORF">H8K32_09455</name>
</gene>
<accession>A0A923HIH8</accession>
<dbReference type="EMBL" id="JACOFV010000007">
    <property type="protein sequence ID" value="MBC3862322.1"/>
    <property type="molecule type" value="Genomic_DNA"/>
</dbReference>
<dbReference type="Proteomes" id="UP000634011">
    <property type="component" value="Unassembled WGS sequence"/>
</dbReference>
<organism evidence="2 3">
    <name type="scientific">Undibacterium jejuense</name>
    <dbReference type="NCBI Taxonomy" id="1344949"/>
    <lineage>
        <taxon>Bacteria</taxon>
        <taxon>Pseudomonadati</taxon>
        <taxon>Pseudomonadota</taxon>
        <taxon>Betaproteobacteria</taxon>
        <taxon>Burkholderiales</taxon>
        <taxon>Oxalobacteraceae</taxon>
        <taxon>Undibacterium</taxon>
    </lineage>
</organism>